<dbReference type="STRING" id="860235.AOZ06_12550"/>
<dbReference type="Gene3D" id="1.25.40.10">
    <property type="entry name" value="Tetratricopeptide repeat domain"/>
    <property type="match status" value="1"/>
</dbReference>
<dbReference type="Proteomes" id="UP000063699">
    <property type="component" value="Chromosome"/>
</dbReference>
<dbReference type="SUPFAM" id="SSF81901">
    <property type="entry name" value="HCP-like"/>
    <property type="match status" value="1"/>
</dbReference>
<dbReference type="AlphaFoldDB" id="A0A0N9I0C7"/>
<evidence type="ECO:0000313" key="2">
    <source>
        <dbReference type="EMBL" id="ALG07625.1"/>
    </source>
</evidence>
<evidence type="ECO:0000259" key="1">
    <source>
        <dbReference type="Pfam" id="PF12770"/>
    </source>
</evidence>
<dbReference type="EMBL" id="CP012752">
    <property type="protein sequence ID" value="ALG07625.1"/>
    <property type="molecule type" value="Genomic_DNA"/>
</dbReference>
<proteinExistence type="predicted"/>
<evidence type="ECO:0000313" key="3">
    <source>
        <dbReference type="Proteomes" id="UP000063699"/>
    </source>
</evidence>
<dbReference type="KEGG" id="kphy:AOZ06_12550"/>
<dbReference type="Pfam" id="PF12770">
    <property type="entry name" value="CHAT"/>
    <property type="match status" value="1"/>
</dbReference>
<protein>
    <recommendedName>
        <fullName evidence="1">CHAT domain-containing protein</fullName>
    </recommendedName>
</protein>
<gene>
    <name evidence="2" type="ORF">AOZ06_12550</name>
</gene>
<feature type="domain" description="CHAT" evidence="1">
    <location>
        <begin position="513"/>
        <end position="757"/>
    </location>
</feature>
<dbReference type="InterPro" id="IPR024983">
    <property type="entry name" value="CHAT_dom"/>
</dbReference>
<dbReference type="RefSeq" id="WP_054289591.1">
    <property type="nucleotide sequence ID" value="NZ_CP012752.1"/>
</dbReference>
<dbReference type="OrthoDB" id="163530at2"/>
<sequence length="775" mass="85482">MKDLRRIQSRADRGDTDAMRALARALALVGRIDEALEWWWKAAQADPAILGEAIRYISREGVTGDFTAWLERAAVVSRTVAIEFARRLELGDSPGTWLERVEKTKHPDPYGVLCRRLLNAKQVGAAVSWFTRFLDEKRPVDTEEFVSQVVAYDLRNVDRDDTVIEALRTLAERGITSAARGLAEELAVRGDAEEAERWWEFAAARGDWHSLWGLVDLHSGQPGREADLERVLQLLAPRSPRASSLLRKWREDGGSLAEHVRWDPVAHAIGGLPRDLRQERTRVVRDVKAAPADLDTGIERPRYLLAGMPGSAPPEADISLVVQVSEEDRTPWGSIRARMPDLGLDADGADIVVSVQAEDGLIPTGDLEQRLHVPGDGPSAPIRFSFRTTRPGTFRVRIMAWAGGTFLAQLETRTEVTRQGGHDDNPTPAMAILETVHPVRGETALFVQRRADRFEFMLVSDMQPYGSAWSKTLAADPLVAVDRTVEMLKHMAEGGARRSAATAKRWVKETGVGLWRDLVPPEIHEQFWQIRDRIKSLTVVTDHDVLPWELLHPLRKGCDDGFLVEQFPVVRSVYGPELAHRIGLRPMTYVLPDRSPTDAEAEIQQIKQRLGAGATVRTVDALLGLIDSGTCGSLHFACHNSFSLDDDGSKIRMSDGDFRPKLLNSAVTAQTLAATSPLVFVNACRTAGTAPDYTRTTGWAQQFMAAGAGAFVGTLWPVRSSSALDFAKIFYDELASGASLGSAAHYARNVLTTSDADPTRLAYTVYGRPSAISAY</sequence>
<accession>A0A0N9I0C7</accession>
<keyword evidence="3" id="KW-1185">Reference proteome</keyword>
<organism evidence="2 3">
    <name type="scientific">Kibdelosporangium phytohabitans</name>
    <dbReference type="NCBI Taxonomy" id="860235"/>
    <lineage>
        <taxon>Bacteria</taxon>
        <taxon>Bacillati</taxon>
        <taxon>Actinomycetota</taxon>
        <taxon>Actinomycetes</taxon>
        <taxon>Pseudonocardiales</taxon>
        <taxon>Pseudonocardiaceae</taxon>
        <taxon>Kibdelosporangium</taxon>
    </lineage>
</organism>
<name>A0A0N9I0C7_9PSEU</name>
<dbReference type="InterPro" id="IPR011990">
    <property type="entry name" value="TPR-like_helical_dom_sf"/>
</dbReference>
<reference evidence="2 3" key="1">
    <citation type="submission" date="2015-07" db="EMBL/GenBank/DDBJ databases">
        <title>Genome sequencing of Kibdelosporangium phytohabitans.</title>
        <authorList>
            <person name="Qin S."/>
            <person name="Xing K."/>
        </authorList>
    </citation>
    <scope>NUCLEOTIDE SEQUENCE [LARGE SCALE GENOMIC DNA]</scope>
    <source>
        <strain evidence="2 3">KLBMP1111</strain>
    </source>
</reference>